<accession>A0A009SPB4</accession>
<evidence type="ECO:0000313" key="3">
    <source>
        <dbReference type="Proteomes" id="UP000020735"/>
    </source>
</evidence>
<dbReference type="PATRIC" id="fig|1310630.3.peg.2858"/>
<dbReference type="AlphaFoldDB" id="A0A009SPB4"/>
<dbReference type="InterPro" id="IPR046593">
    <property type="entry name" value="DUF6651"/>
</dbReference>
<proteinExistence type="predicted"/>
<feature type="domain" description="DUF6651" evidence="1">
    <location>
        <begin position="119"/>
        <end position="216"/>
    </location>
</feature>
<dbReference type="Pfam" id="PF20356">
    <property type="entry name" value="DUF6651"/>
    <property type="match status" value="1"/>
</dbReference>
<dbReference type="RefSeq" id="WP_032068644.1">
    <property type="nucleotide sequence ID" value="NZ_JEXJ01000057.1"/>
</dbReference>
<organism evidence="2 3">
    <name type="scientific">Acinetobacter baumannii 99063</name>
    <dbReference type="NCBI Taxonomy" id="1310630"/>
    <lineage>
        <taxon>Bacteria</taxon>
        <taxon>Pseudomonadati</taxon>
        <taxon>Pseudomonadota</taxon>
        <taxon>Gammaproteobacteria</taxon>
        <taxon>Moraxellales</taxon>
        <taxon>Moraxellaceae</taxon>
        <taxon>Acinetobacter</taxon>
        <taxon>Acinetobacter calcoaceticus/baumannii complex</taxon>
    </lineage>
</organism>
<protein>
    <recommendedName>
        <fullName evidence="1">DUF6651 domain-containing protein</fullName>
    </recommendedName>
</protein>
<dbReference type="Proteomes" id="UP000020735">
    <property type="component" value="Unassembled WGS sequence"/>
</dbReference>
<reference evidence="2 3" key="1">
    <citation type="submission" date="2014-02" db="EMBL/GenBank/DDBJ databases">
        <title>Comparative genomics and transcriptomics to identify genetic mechanisms underlying the emergence of carbapenem resistant Acinetobacter baumannii (CRAb).</title>
        <authorList>
            <person name="Harris A.D."/>
            <person name="Johnson K.J."/>
            <person name="George J."/>
            <person name="Shefchek K."/>
            <person name="Daugherty S.C."/>
            <person name="Parankush S."/>
            <person name="Sadzewicz L."/>
            <person name="Tallon L."/>
            <person name="Sengamalay N."/>
            <person name="Hazen T.H."/>
            <person name="Rasko D.A."/>
        </authorList>
    </citation>
    <scope>NUCLEOTIDE SEQUENCE [LARGE SCALE GENOMIC DNA]</scope>
    <source>
        <strain evidence="2 3">99063</strain>
    </source>
</reference>
<sequence length="255" mass="27513">MKLKTVTIDGKVYAEVDGDKPIYIHDDGKEMPHDAPHSVATIARLNNEAKTHREAKEAAEKALKAFDGIEDPAAAKKALQTIQNLDDKKLVDAGEVEKVKAEAIKAVEEKYAPIVAQRDALEASLHKELIGGGFARSKYIQDNIAVPVDMVQATFGHHFKIEEGKVVAYDPNGEKIYSRVRPGELANVDEALESLVGGYQHKDLILKGGKGTGGGFQGGGKGGAPTGMKRSEMSVSQKADYIKEHGNDAFLKLPN</sequence>
<gene>
    <name evidence="2" type="ORF">J529_2928</name>
</gene>
<evidence type="ECO:0000313" key="2">
    <source>
        <dbReference type="EMBL" id="EXC48649.1"/>
    </source>
</evidence>
<name>A0A009SPB4_ACIBA</name>
<comment type="caution">
    <text evidence="2">The sequence shown here is derived from an EMBL/GenBank/DDBJ whole genome shotgun (WGS) entry which is preliminary data.</text>
</comment>
<evidence type="ECO:0000259" key="1">
    <source>
        <dbReference type="Pfam" id="PF20356"/>
    </source>
</evidence>
<dbReference type="EMBL" id="JEXJ01000057">
    <property type="protein sequence ID" value="EXC48649.1"/>
    <property type="molecule type" value="Genomic_DNA"/>
</dbReference>